<evidence type="ECO:0000256" key="1">
    <source>
        <dbReference type="SAM" id="SignalP"/>
    </source>
</evidence>
<reference evidence="2 3" key="1">
    <citation type="submission" date="2019-01" db="EMBL/GenBank/DDBJ databases">
        <title>Genome sequences of Streptomyces and Rhizobium isolates collected from root and soil.</title>
        <authorList>
            <person name="Chhettri S."/>
            <person name="Sevigny J.L."/>
            <person name="Sen A."/>
            <person name="Ennis N."/>
            <person name="Tisa L."/>
        </authorList>
    </citation>
    <scope>NUCLEOTIDE SEQUENCE [LARGE SCALE GENOMIC DNA]</scope>
    <source>
        <strain evidence="2 3">San01</strain>
    </source>
</reference>
<evidence type="ECO:0000313" key="2">
    <source>
        <dbReference type="EMBL" id="RVU28498.1"/>
    </source>
</evidence>
<dbReference type="SUPFAM" id="SSF51120">
    <property type="entry name" value="beta-Roll"/>
    <property type="match status" value="1"/>
</dbReference>
<keyword evidence="1" id="KW-0732">Signal</keyword>
<dbReference type="Gene3D" id="2.160.20.160">
    <property type="match status" value="1"/>
</dbReference>
<comment type="caution">
    <text evidence="2">The sequence shown here is derived from an EMBL/GenBank/DDBJ whole genome shotgun (WGS) entry which is preliminary data.</text>
</comment>
<protein>
    <recommendedName>
        <fullName evidence="4">Secreted protein</fullName>
    </recommendedName>
</protein>
<dbReference type="PRINTS" id="PR00313">
    <property type="entry name" value="CABNDNGRPT"/>
</dbReference>
<dbReference type="RefSeq" id="WP_127826084.1">
    <property type="nucleotide sequence ID" value="NZ_RZYA01000001.1"/>
</dbReference>
<feature type="signal peptide" evidence="1">
    <location>
        <begin position="1"/>
        <end position="27"/>
    </location>
</feature>
<accession>A0A437Q1V8</accession>
<dbReference type="EMBL" id="RZYA01000001">
    <property type="protein sequence ID" value="RVU28498.1"/>
    <property type="molecule type" value="Genomic_DNA"/>
</dbReference>
<dbReference type="InterPro" id="IPR011049">
    <property type="entry name" value="Serralysin-like_metalloprot_C"/>
</dbReference>
<dbReference type="Proteomes" id="UP000283128">
    <property type="component" value="Unassembled WGS sequence"/>
</dbReference>
<feature type="chain" id="PRO_5019229201" description="Secreted protein" evidence="1">
    <location>
        <begin position="28"/>
        <end position="141"/>
    </location>
</feature>
<proteinExistence type="predicted"/>
<keyword evidence="3" id="KW-1185">Reference proteome</keyword>
<name>A0A437Q1V8_9ACTN</name>
<dbReference type="OrthoDB" id="4316310at2"/>
<organism evidence="2 3">
    <name type="scientific">Streptomyces antnestii</name>
    <dbReference type="NCBI Taxonomy" id="2494256"/>
    <lineage>
        <taxon>Bacteria</taxon>
        <taxon>Bacillati</taxon>
        <taxon>Actinomycetota</taxon>
        <taxon>Actinomycetes</taxon>
        <taxon>Kitasatosporales</taxon>
        <taxon>Streptomycetaceae</taxon>
        <taxon>Streptomyces</taxon>
    </lineage>
</organism>
<gene>
    <name evidence="2" type="ORF">EOT10_01005</name>
</gene>
<evidence type="ECO:0000313" key="3">
    <source>
        <dbReference type="Proteomes" id="UP000283128"/>
    </source>
</evidence>
<dbReference type="AlphaFoldDB" id="A0A437Q1V8"/>
<sequence length="141" mass="13915">MIRNIARALCAASLVIAPIALSSPAQAATNCSVNGIPVTGSNVTGTPGSDFIQCSTVNAGDTVNGLGGNDFIQTGNVAGTVRGGSGSDYIQTNSVSPTGQVLGESESDFIRTGFNLGIVNGGTGLDVCRVAGGNPPVNCEA</sequence>
<evidence type="ECO:0008006" key="4">
    <source>
        <dbReference type="Google" id="ProtNLM"/>
    </source>
</evidence>